<keyword evidence="1" id="KW-0732">Signal</keyword>
<dbReference type="OrthoDB" id="794770at2"/>
<evidence type="ECO:0000313" key="3">
    <source>
        <dbReference type="Proteomes" id="UP000320042"/>
    </source>
</evidence>
<evidence type="ECO:0000256" key="1">
    <source>
        <dbReference type="SAM" id="SignalP"/>
    </source>
</evidence>
<dbReference type="AlphaFoldDB" id="A0A563UF90"/>
<sequence>MKNSIILTAFFILIKIAAQAQGTFDNRKLCIRKFITSAYIDKKDASFIINNYMYSAPDDTIHRKKKEALIAALLGKLISETGSVINSSDYKISKYAEFAGKKVKFNTSDDKNFVVLSVKNKPIIYFAFKGTRIISFYHINKGSLSYFLIA</sequence>
<dbReference type="RefSeq" id="WP_146381588.1">
    <property type="nucleotide sequence ID" value="NZ_VOEJ01000003.1"/>
</dbReference>
<comment type="caution">
    <text evidence="2">The sequence shown here is derived from an EMBL/GenBank/DDBJ whole genome shotgun (WGS) entry which is preliminary data.</text>
</comment>
<keyword evidence="3" id="KW-1185">Reference proteome</keyword>
<feature type="signal peptide" evidence="1">
    <location>
        <begin position="1"/>
        <end position="20"/>
    </location>
</feature>
<protein>
    <submittedName>
        <fullName evidence="2">Uncharacterized protein</fullName>
    </submittedName>
</protein>
<dbReference type="EMBL" id="VOEJ01000003">
    <property type="protein sequence ID" value="TWR30024.1"/>
    <property type="molecule type" value="Genomic_DNA"/>
</dbReference>
<feature type="chain" id="PRO_5021783345" evidence="1">
    <location>
        <begin position="21"/>
        <end position="150"/>
    </location>
</feature>
<organism evidence="2 3">
    <name type="scientific">Mucilaginibacter pallidiroseus</name>
    <dbReference type="NCBI Taxonomy" id="2599295"/>
    <lineage>
        <taxon>Bacteria</taxon>
        <taxon>Pseudomonadati</taxon>
        <taxon>Bacteroidota</taxon>
        <taxon>Sphingobacteriia</taxon>
        <taxon>Sphingobacteriales</taxon>
        <taxon>Sphingobacteriaceae</taxon>
        <taxon>Mucilaginibacter</taxon>
    </lineage>
</organism>
<proteinExistence type="predicted"/>
<evidence type="ECO:0000313" key="2">
    <source>
        <dbReference type="EMBL" id="TWR30024.1"/>
    </source>
</evidence>
<gene>
    <name evidence="2" type="ORF">FPZ43_09260</name>
</gene>
<dbReference type="Proteomes" id="UP000320042">
    <property type="component" value="Unassembled WGS sequence"/>
</dbReference>
<name>A0A563UF90_9SPHI</name>
<reference evidence="2 3" key="1">
    <citation type="submission" date="2019-07" db="EMBL/GenBank/DDBJ databases">
        <authorList>
            <person name="Kim J."/>
        </authorList>
    </citation>
    <scope>NUCLEOTIDE SEQUENCE [LARGE SCALE GENOMIC DNA]</scope>
    <source>
        <strain evidence="3">dk17</strain>
    </source>
</reference>
<accession>A0A563UF90</accession>